<dbReference type="Proteomes" id="UP000181899">
    <property type="component" value="Unassembled WGS sequence"/>
</dbReference>
<keyword evidence="2" id="KW-1185">Reference proteome</keyword>
<evidence type="ECO:0000313" key="1">
    <source>
        <dbReference type="EMBL" id="SFN97610.1"/>
    </source>
</evidence>
<proteinExistence type="predicted"/>
<dbReference type="EMBL" id="FOVK01000009">
    <property type="protein sequence ID" value="SFN97610.1"/>
    <property type="molecule type" value="Genomic_DNA"/>
</dbReference>
<accession>A0A1I5DEJ8</accession>
<name>A0A1I5DEJ8_9CLOT</name>
<evidence type="ECO:0000313" key="2">
    <source>
        <dbReference type="Proteomes" id="UP000181899"/>
    </source>
</evidence>
<gene>
    <name evidence="1" type="ORF">SAMN04488695_10921</name>
</gene>
<reference evidence="1 2" key="1">
    <citation type="submission" date="2016-10" db="EMBL/GenBank/DDBJ databases">
        <authorList>
            <person name="de Groot N.N."/>
        </authorList>
    </citation>
    <scope>NUCLEOTIDE SEQUENCE [LARGE SCALE GENOMIC DNA]</scope>
    <source>
        <strain evidence="1 2">ML2</strain>
    </source>
</reference>
<dbReference type="AlphaFoldDB" id="A0A1I5DEJ8"/>
<protein>
    <submittedName>
        <fullName evidence="1">Uncharacterized protein</fullName>
    </submittedName>
</protein>
<dbReference type="RefSeq" id="WP_177213514.1">
    <property type="nucleotide sequence ID" value="NZ_FOVK01000009.1"/>
</dbReference>
<organism evidence="1 2">
    <name type="scientific">Proteiniclasticum ruminis</name>
    <dbReference type="NCBI Taxonomy" id="398199"/>
    <lineage>
        <taxon>Bacteria</taxon>
        <taxon>Bacillati</taxon>
        <taxon>Bacillota</taxon>
        <taxon>Clostridia</taxon>
        <taxon>Eubacteriales</taxon>
        <taxon>Clostridiaceae</taxon>
        <taxon>Proteiniclasticum</taxon>
    </lineage>
</organism>
<sequence length="50" mass="6042">MGQYDEKADLEDMRSLPMSGKRFRKYRIALAELLFTNKMEDEQWIISKEE</sequence>